<protein>
    <submittedName>
        <fullName evidence="3">Uncharacterized protein</fullName>
    </submittedName>
</protein>
<dbReference type="AlphaFoldDB" id="A0A8H7UES2"/>
<organism evidence="3 4">
    <name type="scientific">Mortierella isabellina</name>
    <name type="common">Filamentous fungus</name>
    <name type="synonym">Umbelopsis isabellina</name>
    <dbReference type="NCBI Taxonomy" id="91625"/>
    <lineage>
        <taxon>Eukaryota</taxon>
        <taxon>Fungi</taxon>
        <taxon>Fungi incertae sedis</taxon>
        <taxon>Mucoromycota</taxon>
        <taxon>Mucoromycotina</taxon>
        <taxon>Umbelopsidomycetes</taxon>
        <taxon>Umbelopsidales</taxon>
        <taxon>Umbelopsidaceae</taxon>
        <taxon>Umbelopsis</taxon>
    </lineage>
</organism>
<evidence type="ECO:0000256" key="2">
    <source>
        <dbReference type="SAM" id="MobiDB-lite"/>
    </source>
</evidence>
<feature type="compositionally biased region" description="Acidic residues" evidence="2">
    <location>
        <begin position="45"/>
        <end position="59"/>
    </location>
</feature>
<dbReference type="EMBL" id="JAEPQZ010000006">
    <property type="protein sequence ID" value="KAG2180305.1"/>
    <property type="molecule type" value="Genomic_DNA"/>
</dbReference>
<keyword evidence="1" id="KW-0175">Coiled coil</keyword>
<keyword evidence="4" id="KW-1185">Reference proteome</keyword>
<reference evidence="3" key="1">
    <citation type="submission" date="2020-12" db="EMBL/GenBank/DDBJ databases">
        <title>Metabolic potential, ecology and presence of endohyphal bacteria is reflected in genomic diversity of Mucoromycotina.</title>
        <authorList>
            <person name="Muszewska A."/>
            <person name="Okrasinska A."/>
            <person name="Steczkiewicz K."/>
            <person name="Drgas O."/>
            <person name="Orlowska M."/>
            <person name="Perlinska-Lenart U."/>
            <person name="Aleksandrzak-Piekarczyk T."/>
            <person name="Szatraj K."/>
            <person name="Zielenkiewicz U."/>
            <person name="Pilsyk S."/>
            <person name="Malc E."/>
            <person name="Mieczkowski P."/>
            <person name="Kruszewska J.S."/>
            <person name="Biernat P."/>
            <person name="Pawlowska J."/>
        </authorList>
    </citation>
    <scope>NUCLEOTIDE SEQUENCE</scope>
    <source>
        <strain evidence="3">WA0000067209</strain>
    </source>
</reference>
<evidence type="ECO:0000313" key="3">
    <source>
        <dbReference type="EMBL" id="KAG2180305.1"/>
    </source>
</evidence>
<sequence length="206" mass="23643">MLPPGIYTHGRRSLYQRRSIEPLDSSLVKNGMSSQLKLYNSDEYNSSEDEDFQPVDSGEDSTASTSPDPEMEERNATERTRTHNSVKSAANATSSKHLDAAATEAKSLSPNLNMQKRPLKRFDLTPLFSTDFSQFHQKREMELLKVLEIRRKLTKQHKKLAAESVKKRDLLEKQKKLLKQLEADNIQLTNSIRTNMHGRKRNRTNT</sequence>
<accession>A0A8H7UES2</accession>
<dbReference type="Proteomes" id="UP000654370">
    <property type="component" value="Unassembled WGS sequence"/>
</dbReference>
<comment type="caution">
    <text evidence="3">The sequence shown here is derived from an EMBL/GenBank/DDBJ whole genome shotgun (WGS) entry which is preliminary data.</text>
</comment>
<evidence type="ECO:0000256" key="1">
    <source>
        <dbReference type="SAM" id="Coils"/>
    </source>
</evidence>
<feature type="compositionally biased region" description="Polar residues" evidence="2">
    <location>
        <begin position="83"/>
        <end position="95"/>
    </location>
</feature>
<name>A0A8H7UES2_MORIS</name>
<feature type="region of interest" description="Disordered" evidence="2">
    <location>
        <begin position="39"/>
        <end position="112"/>
    </location>
</feature>
<evidence type="ECO:0000313" key="4">
    <source>
        <dbReference type="Proteomes" id="UP000654370"/>
    </source>
</evidence>
<gene>
    <name evidence="3" type="ORF">INT43_004094</name>
</gene>
<dbReference type="OrthoDB" id="10345133at2759"/>
<feature type="compositionally biased region" description="Basic and acidic residues" evidence="2">
    <location>
        <begin position="72"/>
        <end position="81"/>
    </location>
</feature>
<feature type="coiled-coil region" evidence="1">
    <location>
        <begin position="164"/>
        <end position="191"/>
    </location>
</feature>
<proteinExistence type="predicted"/>